<organism evidence="2 3">
    <name type="scientific">Micromonospora viridifaciens</name>
    <dbReference type="NCBI Taxonomy" id="1881"/>
    <lineage>
        <taxon>Bacteria</taxon>
        <taxon>Bacillati</taxon>
        <taxon>Actinomycetota</taxon>
        <taxon>Actinomycetes</taxon>
        <taxon>Micromonosporales</taxon>
        <taxon>Micromonosporaceae</taxon>
        <taxon>Micromonospora</taxon>
    </lineage>
</organism>
<evidence type="ECO:0000256" key="1">
    <source>
        <dbReference type="SAM" id="Phobius"/>
    </source>
</evidence>
<gene>
    <name evidence="2" type="ORF">GA0074695_5919</name>
</gene>
<keyword evidence="1" id="KW-1133">Transmembrane helix</keyword>
<evidence type="ECO:0000313" key="2">
    <source>
        <dbReference type="EMBL" id="SCF35043.1"/>
    </source>
</evidence>
<dbReference type="RefSeq" id="WP_089009160.1">
    <property type="nucleotide sequence ID" value="NZ_LT607411.1"/>
</dbReference>
<evidence type="ECO:0000313" key="3">
    <source>
        <dbReference type="Proteomes" id="UP000198242"/>
    </source>
</evidence>
<reference evidence="3" key="1">
    <citation type="submission" date="2016-06" db="EMBL/GenBank/DDBJ databases">
        <authorList>
            <person name="Varghese N."/>
            <person name="Submissions Spin"/>
        </authorList>
    </citation>
    <scope>NUCLEOTIDE SEQUENCE [LARGE SCALE GENOMIC DNA]</scope>
    <source>
        <strain evidence="3">DSM 43909</strain>
    </source>
</reference>
<dbReference type="OrthoDB" id="3378428at2"/>
<dbReference type="AlphaFoldDB" id="A0A1C4ZPV9"/>
<dbReference type="Proteomes" id="UP000198242">
    <property type="component" value="Chromosome I"/>
</dbReference>
<name>A0A1C4ZPV9_MICVI</name>
<feature type="transmembrane region" description="Helical" evidence="1">
    <location>
        <begin position="171"/>
        <end position="192"/>
    </location>
</feature>
<keyword evidence="1" id="KW-0472">Membrane</keyword>
<accession>A0A1C4ZPV9</accession>
<dbReference type="EMBL" id="LT607411">
    <property type="protein sequence ID" value="SCF35043.1"/>
    <property type="molecule type" value="Genomic_DNA"/>
</dbReference>
<keyword evidence="3" id="KW-1185">Reference proteome</keyword>
<protein>
    <submittedName>
        <fullName evidence="2">Uncharacterized protein</fullName>
    </submittedName>
</protein>
<sequence length="212" mass="22808">MKRRTLDLLFSIGGLGLAVLLLVVGIVLTTNANFANSYVHDQLAAQHISFKPADQLTDEEKKSDCLREYAGQRLTTGKQAECYANEFIGLHLKAMSGGKTYADLGGPEAALKQQVAQAEQTNAANLADLQKQLAEASALRETVFKGESLRGMLLTSYGFSEFGRKAEQGALAMYLGAALLLLLSIAGLVHAFRTPASETFAAPERVKERATT</sequence>
<keyword evidence="1" id="KW-0812">Transmembrane</keyword>
<proteinExistence type="predicted"/>
<feature type="transmembrane region" description="Helical" evidence="1">
    <location>
        <begin position="6"/>
        <end position="28"/>
    </location>
</feature>